<evidence type="ECO:0000313" key="3">
    <source>
        <dbReference type="EMBL" id="MFL0250745.1"/>
    </source>
</evidence>
<evidence type="ECO:0000256" key="2">
    <source>
        <dbReference type="HAMAP-Rule" id="MF_00674"/>
    </source>
</evidence>
<gene>
    <name evidence="3" type="ORF">ACJDT4_09965</name>
</gene>
<dbReference type="SUPFAM" id="SSF88659">
    <property type="entry name" value="Sigma3 and sigma4 domains of RNA polymerase sigma factors"/>
    <property type="match status" value="1"/>
</dbReference>
<dbReference type="Pfam" id="PF02001">
    <property type="entry name" value="DUF134"/>
    <property type="match status" value="1"/>
</dbReference>
<dbReference type="PANTHER" id="PTHR37478:SF2">
    <property type="entry name" value="UPF0251 PROTEIN TK0562"/>
    <property type="match status" value="1"/>
</dbReference>
<keyword evidence="4" id="KW-1185">Reference proteome</keyword>
<evidence type="ECO:0000313" key="4">
    <source>
        <dbReference type="Proteomes" id="UP001623592"/>
    </source>
</evidence>
<name>A0ABW8TH23_9CLOT</name>
<dbReference type="InterPro" id="IPR036388">
    <property type="entry name" value="WH-like_DNA-bd_sf"/>
</dbReference>
<comment type="caution">
    <text evidence="3">The sequence shown here is derived from an EMBL/GenBank/DDBJ whole genome shotgun (WGS) entry which is preliminary data.</text>
</comment>
<reference evidence="3 4" key="1">
    <citation type="submission" date="2024-11" db="EMBL/GenBank/DDBJ databases">
        <authorList>
            <person name="Heng Y.C."/>
            <person name="Lim A.C.H."/>
            <person name="Lee J.K.Y."/>
            <person name="Kittelmann S."/>
        </authorList>
    </citation>
    <scope>NUCLEOTIDE SEQUENCE [LARGE SCALE GENOMIC DNA]</scope>
    <source>
        <strain evidence="3 4">WILCCON 0114</strain>
    </source>
</reference>
<dbReference type="Gene3D" id="1.10.10.10">
    <property type="entry name" value="Winged helix-like DNA-binding domain superfamily/Winged helix DNA-binding domain"/>
    <property type="match status" value="1"/>
</dbReference>
<dbReference type="InterPro" id="IPR013324">
    <property type="entry name" value="RNA_pol_sigma_r3/r4-like"/>
</dbReference>
<proteinExistence type="inferred from homology"/>
<dbReference type="Proteomes" id="UP001623592">
    <property type="component" value="Unassembled WGS sequence"/>
</dbReference>
<organism evidence="3 4">
    <name type="scientific">Clostridium neuense</name>
    <dbReference type="NCBI Taxonomy" id="1728934"/>
    <lineage>
        <taxon>Bacteria</taxon>
        <taxon>Bacillati</taxon>
        <taxon>Bacillota</taxon>
        <taxon>Clostridia</taxon>
        <taxon>Eubacteriales</taxon>
        <taxon>Clostridiaceae</taxon>
        <taxon>Clostridium</taxon>
    </lineage>
</organism>
<evidence type="ECO:0000256" key="1">
    <source>
        <dbReference type="ARBA" id="ARBA00009350"/>
    </source>
</evidence>
<protein>
    <recommendedName>
        <fullName evidence="2">UPF0251 protein ACJDT4_09965</fullName>
    </recommendedName>
</protein>
<dbReference type="EMBL" id="JBJIAA010000007">
    <property type="protein sequence ID" value="MFL0250745.1"/>
    <property type="molecule type" value="Genomic_DNA"/>
</dbReference>
<sequence length="162" mass="18661">MPRPIKYRKVENLPKYTYFMPAGIKKCELQEILIKIEEVEAMRLKDIEELNQEECAERMHVSRQTFQNIIDSARKKVALALTEGKAINISGGNYTRNLCKFKCIACGNIYEIKYEEDKNICPSCGSKDVMCSKKSDFCHRVCHKRCKNNKEIGGNLNENSNT</sequence>
<dbReference type="InterPro" id="IPR002852">
    <property type="entry name" value="UPF0251"/>
</dbReference>
<comment type="similarity">
    <text evidence="1 2">Belongs to the UPF0251 family.</text>
</comment>
<accession>A0ABW8TH23</accession>
<dbReference type="RefSeq" id="WP_406787408.1">
    <property type="nucleotide sequence ID" value="NZ_JBJIAA010000007.1"/>
</dbReference>
<dbReference type="PANTHER" id="PTHR37478">
    <property type="match status" value="1"/>
</dbReference>
<dbReference type="HAMAP" id="MF_00674">
    <property type="entry name" value="UPF0251"/>
    <property type="match status" value="1"/>
</dbReference>